<dbReference type="EMBL" id="JAIWQS010000009">
    <property type="protein sequence ID" value="KAJ8754490.1"/>
    <property type="molecule type" value="Genomic_DNA"/>
</dbReference>
<dbReference type="InterPro" id="IPR029058">
    <property type="entry name" value="AB_hydrolase_fold"/>
</dbReference>
<keyword evidence="3" id="KW-1185">Reference proteome</keyword>
<evidence type="ECO:0000313" key="2">
    <source>
        <dbReference type="EMBL" id="KAJ8754490.1"/>
    </source>
</evidence>
<sequence>MLIRITLVRLLRTYPTFVIGMSKRIIVVLSIGLLAWAYKAIQPPPPKICGTRGGPPVTAPRIKLRDGRHLAYKEYGLSKETARHKIIFIHGFTSTRHDALSVTDIPSEVVEELGVYFVSFDRPGYGESDPDPKRTPKSLALDVEELADHLGLGYKFYVIGISLGGQAVWGCLRYIPQRLKGATLIAPVINYWWPGLPTKLANEAYYRQLLQDQWTLRAAHYAPWLTYWWNTQKLFPALSIINGRKEVISRQDLELLPKVSRGKQKSLVTQQGEHESLHRDMMVGFGRWEFDPTDIENPFPNNQSSVHLWQGDEDRLVPVSLQRYIVSRLRWIHYHEVPGSGHFLPYAPGMSETIVKTLLLGTRTD</sequence>
<organism evidence="2 3">
    <name type="scientific">Erythroxylum novogranatense</name>
    <dbReference type="NCBI Taxonomy" id="1862640"/>
    <lineage>
        <taxon>Eukaryota</taxon>
        <taxon>Viridiplantae</taxon>
        <taxon>Streptophyta</taxon>
        <taxon>Embryophyta</taxon>
        <taxon>Tracheophyta</taxon>
        <taxon>Spermatophyta</taxon>
        <taxon>Magnoliopsida</taxon>
        <taxon>eudicotyledons</taxon>
        <taxon>Gunneridae</taxon>
        <taxon>Pentapetalae</taxon>
        <taxon>rosids</taxon>
        <taxon>fabids</taxon>
        <taxon>Malpighiales</taxon>
        <taxon>Erythroxylaceae</taxon>
        <taxon>Erythroxylum</taxon>
    </lineage>
</organism>
<accession>A0AAV8SR34</accession>
<name>A0AAV8SR34_9ROSI</name>
<feature type="domain" description="AB hydrolase-1" evidence="1">
    <location>
        <begin position="86"/>
        <end position="346"/>
    </location>
</feature>
<dbReference type="PANTHER" id="PTHR45763">
    <property type="entry name" value="HYDROLASE, ALPHA/BETA FOLD FAMILY PROTEIN, EXPRESSED-RELATED"/>
    <property type="match status" value="1"/>
</dbReference>
<dbReference type="Pfam" id="PF12697">
    <property type="entry name" value="Abhydrolase_6"/>
    <property type="match status" value="1"/>
</dbReference>
<evidence type="ECO:0000259" key="1">
    <source>
        <dbReference type="Pfam" id="PF12697"/>
    </source>
</evidence>
<dbReference type="InterPro" id="IPR000073">
    <property type="entry name" value="AB_hydrolase_1"/>
</dbReference>
<proteinExistence type="predicted"/>
<dbReference type="FunFam" id="3.40.50.1820:FF:000270">
    <property type="entry name" value="Alpha/beta-Hydrolases superfamily protein"/>
    <property type="match status" value="1"/>
</dbReference>
<reference evidence="2 3" key="1">
    <citation type="submission" date="2021-09" db="EMBL/GenBank/DDBJ databases">
        <title>Genomic insights and catalytic innovation underlie evolution of tropane alkaloids biosynthesis.</title>
        <authorList>
            <person name="Wang Y.-J."/>
            <person name="Tian T."/>
            <person name="Huang J.-P."/>
            <person name="Huang S.-X."/>
        </authorList>
    </citation>
    <scope>NUCLEOTIDE SEQUENCE [LARGE SCALE GENOMIC DNA]</scope>
    <source>
        <strain evidence="2">KIB-2018</strain>
        <tissue evidence="2">Leaf</tissue>
    </source>
</reference>
<evidence type="ECO:0000313" key="3">
    <source>
        <dbReference type="Proteomes" id="UP001159364"/>
    </source>
</evidence>
<dbReference type="Gene3D" id="3.40.50.1820">
    <property type="entry name" value="alpha/beta hydrolase"/>
    <property type="match status" value="1"/>
</dbReference>
<dbReference type="Proteomes" id="UP001159364">
    <property type="component" value="Linkage Group LG09"/>
</dbReference>
<dbReference type="SUPFAM" id="SSF53474">
    <property type="entry name" value="alpha/beta-Hydrolases"/>
    <property type="match status" value="1"/>
</dbReference>
<dbReference type="AlphaFoldDB" id="A0AAV8SR34"/>
<dbReference type="PANTHER" id="PTHR45763:SF61">
    <property type="entry name" value="AB HYDROLASE-1 DOMAIN-CONTAINING PROTEIN"/>
    <property type="match status" value="1"/>
</dbReference>
<gene>
    <name evidence="2" type="ORF">K2173_005651</name>
</gene>
<protein>
    <recommendedName>
        <fullName evidence="1">AB hydrolase-1 domain-containing protein</fullName>
    </recommendedName>
</protein>
<comment type="caution">
    <text evidence="2">The sequence shown here is derived from an EMBL/GenBank/DDBJ whole genome shotgun (WGS) entry which is preliminary data.</text>
</comment>